<accession>A0A0H4KGU3</accession>
<protein>
    <submittedName>
        <fullName evidence="1">Uncharacterized protein</fullName>
    </submittedName>
</protein>
<keyword evidence="2" id="KW-1185">Reference proteome</keyword>
<dbReference type="AlphaFoldDB" id="A0A0H4KGU3"/>
<gene>
    <name evidence="1" type="ORF">BEH_07885</name>
</gene>
<dbReference type="OrthoDB" id="2891814at2"/>
<name>A0A0H4KGU3_9BACI</name>
<reference evidence="2" key="2">
    <citation type="submission" date="2015-06" db="EMBL/GenBank/DDBJ databases">
        <title>Genome Sequence of Bacillus endophyticus and Analysis of its Companion Mechanism in the Ketogulonigenium vulgare-Bacillus strain Consortium.</title>
        <authorList>
            <person name="Jia N."/>
            <person name="Du J."/>
            <person name="Ding M.-Z."/>
            <person name="Gao F."/>
            <person name="Yuan Y.-J."/>
        </authorList>
    </citation>
    <scope>NUCLEOTIDE SEQUENCE [LARGE SCALE GENOMIC DNA]</scope>
    <source>
        <strain evidence="2">Hbe603</strain>
    </source>
</reference>
<dbReference type="EMBL" id="CP011974">
    <property type="protein sequence ID" value="AKO92026.1"/>
    <property type="molecule type" value="Genomic_DNA"/>
</dbReference>
<proteinExistence type="predicted"/>
<reference evidence="1 2" key="1">
    <citation type="journal article" date="2015" name="PLoS ONE">
        <title>Genome Sequence of Bacillus endophyticus and Analysis of Its Companion Mechanism in the Ketogulonigenium vulgare-Bacillus Strain Consortium.</title>
        <authorList>
            <person name="Jia N."/>
            <person name="Du J."/>
            <person name="Ding M.Z."/>
            <person name="Gao F."/>
            <person name="Yuan Y.J."/>
        </authorList>
    </citation>
    <scope>NUCLEOTIDE SEQUENCE [LARGE SCALE GENOMIC DNA]</scope>
    <source>
        <strain evidence="1 2">Hbe603</strain>
    </source>
</reference>
<dbReference type="PATRIC" id="fig|135735.6.peg.1615"/>
<dbReference type="KEGG" id="beo:BEH_07885"/>
<dbReference type="Proteomes" id="UP000036202">
    <property type="component" value="Chromosome"/>
</dbReference>
<organism evidence="1 2">
    <name type="scientific">Priestia filamentosa</name>
    <dbReference type="NCBI Taxonomy" id="1402861"/>
    <lineage>
        <taxon>Bacteria</taxon>
        <taxon>Bacillati</taxon>
        <taxon>Bacillota</taxon>
        <taxon>Bacilli</taxon>
        <taxon>Bacillales</taxon>
        <taxon>Bacillaceae</taxon>
        <taxon>Priestia</taxon>
    </lineage>
</organism>
<dbReference type="RefSeq" id="WP_046216987.1">
    <property type="nucleotide sequence ID" value="NZ_CP011974.1"/>
</dbReference>
<evidence type="ECO:0000313" key="1">
    <source>
        <dbReference type="EMBL" id="AKO92026.1"/>
    </source>
</evidence>
<evidence type="ECO:0000313" key="2">
    <source>
        <dbReference type="Proteomes" id="UP000036202"/>
    </source>
</evidence>
<sequence>MNTFKTGDEILFEYGEQTLQGRLVNTYPDHCIVETEKGSYTIGWNHVVDKAPVTSTFEQMGQELGAFVDKKQAAYGDSVSKASKLMKVFLEEYENGDGTYTIPEELLDHILLQVRIIDKQNRIFSNPKGDLMDETPYADLAGYGLLGKRNSGK</sequence>